<accession>A0ABV3P499</accession>
<feature type="domain" description="HTH tetR-type" evidence="5">
    <location>
        <begin position="13"/>
        <end position="73"/>
    </location>
</feature>
<name>A0ABV3P499_9ACTN</name>
<evidence type="ECO:0000313" key="7">
    <source>
        <dbReference type="Proteomes" id="UP001555826"/>
    </source>
</evidence>
<dbReference type="PROSITE" id="PS50977">
    <property type="entry name" value="HTH_TETR_2"/>
    <property type="match status" value="1"/>
</dbReference>
<comment type="caution">
    <text evidence="6">The sequence shown here is derived from an EMBL/GenBank/DDBJ whole genome shotgun (WGS) entry which is preliminary data.</text>
</comment>
<organism evidence="6 7">
    <name type="scientific">Kineococcus endophyticus</name>
    <dbReference type="NCBI Taxonomy" id="1181883"/>
    <lineage>
        <taxon>Bacteria</taxon>
        <taxon>Bacillati</taxon>
        <taxon>Actinomycetota</taxon>
        <taxon>Actinomycetes</taxon>
        <taxon>Kineosporiales</taxon>
        <taxon>Kineosporiaceae</taxon>
        <taxon>Kineococcus</taxon>
    </lineage>
</organism>
<dbReference type="PRINTS" id="PR00455">
    <property type="entry name" value="HTHTETR"/>
</dbReference>
<dbReference type="Gene3D" id="1.10.357.10">
    <property type="entry name" value="Tetracycline Repressor, domain 2"/>
    <property type="match status" value="1"/>
</dbReference>
<dbReference type="Proteomes" id="UP001555826">
    <property type="component" value="Unassembled WGS sequence"/>
</dbReference>
<dbReference type="InterPro" id="IPR041347">
    <property type="entry name" value="MftR_C"/>
</dbReference>
<evidence type="ECO:0000259" key="5">
    <source>
        <dbReference type="PROSITE" id="PS50977"/>
    </source>
</evidence>
<sequence>MNDPLTLRDRRRAETTAEIAAAALDLAVERGWDQVTVDDVAARAGISRRTFFNYFSTKDEALFHDAMAWRPGALEAFTASPAPLLDALEELFATQAAQDTPDRDRALRVMRLVDGSPDLLPGLLARIAASEQALAAAVTARGDVDEFTARTVAAVAGALARVSGTSWIDGRQPDPLSSTRAAWAALRTLTTTDRRTL</sequence>
<dbReference type="SUPFAM" id="SSF46689">
    <property type="entry name" value="Homeodomain-like"/>
    <property type="match status" value="1"/>
</dbReference>
<keyword evidence="2 4" id="KW-0238">DNA-binding</keyword>
<evidence type="ECO:0000256" key="2">
    <source>
        <dbReference type="ARBA" id="ARBA00023125"/>
    </source>
</evidence>
<dbReference type="PANTHER" id="PTHR30055:SF238">
    <property type="entry name" value="MYCOFACTOCIN BIOSYNTHESIS TRANSCRIPTIONAL REGULATOR MFTR-RELATED"/>
    <property type="match status" value="1"/>
</dbReference>
<dbReference type="Pfam" id="PF00440">
    <property type="entry name" value="TetR_N"/>
    <property type="match status" value="1"/>
</dbReference>
<dbReference type="EMBL" id="JBFNQN010000004">
    <property type="protein sequence ID" value="MEW9264433.1"/>
    <property type="molecule type" value="Genomic_DNA"/>
</dbReference>
<keyword evidence="1" id="KW-0805">Transcription regulation</keyword>
<proteinExistence type="predicted"/>
<feature type="DNA-binding region" description="H-T-H motif" evidence="4">
    <location>
        <begin position="36"/>
        <end position="55"/>
    </location>
</feature>
<dbReference type="InterPro" id="IPR050109">
    <property type="entry name" value="HTH-type_TetR-like_transc_reg"/>
</dbReference>
<gene>
    <name evidence="6" type="ORF">AB1207_06715</name>
</gene>
<dbReference type="Pfam" id="PF17754">
    <property type="entry name" value="TetR_C_14"/>
    <property type="match status" value="1"/>
</dbReference>
<reference evidence="6 7" key="1">
    <citation type="submission" date="2024-07" db="EMBL/GenBank/DDBJ databases">
        <authorList>
            <person name="Thanompreechachai J."/>
            <person name="Duangmal K."/>
        </authorList>
    </citation>
    <scope>NUCLEOTIDE SEQUENCE [LARGE SCALE GENOMIC DNA]</scope>
    <source>
        <strain evidence="6 7">KCTC 19886</strain>
    </source>
</reference>
<dbReference type="RefSeq" id="WP_367637141.1">
    <property type="nucleotide sequence ID" value="NZ_JBFNQN010000004.1"/>
</dbReference>
<evidence type="ECO:0000256" key="3">
    <source>
        <dbReference type="ARBA" id="ARBA00023163"/>
    </source>
</evidence>
<evidence type="ECO:0000313" key="6">
    <source>
        <dbReference type="EMBL" id="MEW9264433.1"/>
    </source>
</evidence>
<keyword evidence="7" id="KW-1185">Reference proteome</keyword>
<evidence type="ECO:0000256" key="1">
    <source>
        <dbReference type="ARBA" id="ARBA00023015"/>
    </source>
</evidence>
<evidence type="ECO:0000256" key="4">
    <source>
        <dbReference type="PROSITE-ProRule" id="PRU00335"/>
    </source>
</evidence>
<dbReference type="PANTHER" id="PTHR30055">
    <property type="entry name" value="HTH-TYPE TRANSCRIPTIONAL REGULATOR RUTR"/>
    <property type="match status" value="1"/>
</dbReference>
<keyword evidence="3" id="KW-0804">Transcription</keyword>
<dbReference type="InterPro" id="IPR001647">
    <property type="entry name" value="HTH_TetR"/>
</dbReference>
<protein>
    <submittedName>
        <fullName evidence="6">Helix-turn-helix domain-containing protein</fullName>
    </submittedName>
</protein>
<dbReference type="InterPro" id="IPR009057">
    <property type="entry name" value="Homeodomain-like_sf"/>
</dbReference>